<evidence type="ECO:0000313" key="2">
    <source>
        <dbReference type="EMBL" id="KAL0129244.1"/>
    </source>
</evidence>
<dbReference type="Proteomes" id="UP001430953">
    <property type="component" value="Unassembled WGS sequence"/>
</dbReference>
<accession>A0AAW2GPR3</accession>
<keyword evidence="3" id="KW-1185">Reference proteome</keyword>
<evidence type="ECO:0000256" key="1">
    <source>
        <dbReference type="SAM" id="MobiDB-lite"/>
    </source>
</evidence>
<dbReference type="AlphaFoldDB" id="A0AAW2GPR3"/>
<proteinExistence type="predicted"/>
<name>A0AAW2GPR3_9HYME</name>
<sequence length="94" mass="11299">MRRYYNKLNEPSRWHSYSMIRNRNFSSAPVSKNEKHQEQQTIPRARFRSSGISAEKTINNRSSPIRKYRFIDSFIKLSTSRLIVCNKQRCYPIK</sequence>
<gene>
    <name evidence="2" type="ORF">PUN28_004146</name>
</gene>
<organism evidence="2 3">
    <name type="scientific">Cardiocondyla obscurior</name>
    <dbReference type="NCBI Taxonomy" id="286306"/>
    <lineage>
        <taxon>Eukaryota</taxon>
        <taxon>Metazoa</taxon>
        <taxon>Ecdysozoa</taxon>
        <taxon>Arthropoda</taxon>
        <taxon>Hexapoda</taxon>
        <taxon>Insecta</taxon>
        <taxon>Pterygota</taxon>
        <taxon>Neoptera</taxon>
        <taxon>Endopterygota</taxon>
        <taxon>Hymenoptera</taxon>
        <taxon>Apocrita</taxon>
        <taxon>Aculeata</taxon>
        <taxon>Formicoidea</taxon>
        <taxon>Formicidae</taxon>
        <taxon>Myrmicinae</taxon>
        <taxon>Cardiocondyla</taxon>
    </lineage>
</organism>
<comment type="caution">
    <text evidence="2">The sequence shown here is derived from an EMBL/GenBank/DDBJ whole genome shotgun (WGS) entry which is preliminary data.</text>
</comment>
<dbReference type="EMBL" id="JADYXP020000003">
    <property type="protein sequence ID" value="KAL0129244.1"/>
    <property type="molecule type" value="Genomic_DNA"/>
</dbReference>
<reference evidence="2 3" key="1">
    <citation type="submission" date="2023-03" db="EMBL/GenBank/DDBJ databases">
        <title>High recombination rates correlate with genetic variation in Cardiocondyla obscurior ants.</title>
        <authorList>
            <person name="Errbii M."/>
        </authorList>
    </citation>
    <scope>NUCLEOTIDE SEQUENCE [LARGE SCALE GENOMIC DNA]</scope>
    <source>
        <strain evidence="2">Alpha-2009</strain>
        <tissue evidence="2">Whole body</tissue>
    </source>
</reference>
<feature type="region of interest" description="Disordered" evidence="1">
    <location>
        <begin position="25"/>
        <end position="55"/>
    </location>
</feature>
<evidence type="ECO:0008006" key="4">
    <source>
        <dbReference type="Google" id="ProtNLM"/>
    </source>
</evidence>
<protein>
    <recommendedName>
        <fullName evidence="4">Ribosomal protein S18</fullName>
    </recommendedName>
</protein>
<evidence type="ECO:0000313" key="3">
    <source>
        <dbReference type="Proteomes" id="UP001430953"/>
    </source>
</evidence>